<dbReference type="AlphaFoldDB" id="A0A1X2GQU7"/>
<dbReference type="Pfam" id="PF05456">
    <property type="entry name" value="eIF_4EBP"/>
    <property type="match status" value="1"/>
</dbReference>
<dbReference type="GO" id="GO:0008190">
    <property type="term" value="F:eukaryotic initiation factor 4E binding"/>
    <property type="evidence" value="ECO:0007669"/>
    <property type="project" value="InterPro"/>
</dbReference>
<name>A0A1X2GQU7_9FUNG</name>
<reference evidence="2 3" key="1">
    <citation type="submission" date="2016-07" db="EMBL/GenBank/DDBJ databases">
        <title>Pervasive Adenine N6-methylation of Active Genes in Fungi.</title>
        <authorList>
            <consortium name="DOE Joint Genome Institute"/>
            <person name="Mondo S.J."/>
            <person name="Dannebaum R.O."/>
            <person name="Kuo R.C."/>
            <person name="Labutti K."/>
            <person name="Haridas S."/>
            <person name="Kuo A."/>
            <person name="Salamov A."/>
            <person name="Ahrendt S.R."/>
            <person name="Lipzen A."/>
            <person name="Sullivan W."/>
            <person name="Andreopoulos W.B."/>
            <person name="Clum A."/>
            <person name="Lindquist E."/>
            <person name="Daum C."/>
            <person name="Ramamoorthy G.K."/>
            <person name="Gryganskyi A."/>
            <person name="Culley D."/>
            <person name="Magnuson J.K."/>
            <person name="James T.Y."/>
            <person name="O'Malley M.A."/>
            <person name="Stajich J.E."/>
            <person name="Spatafora J.W."/>
            <person name="Visel A."/>
            <person name="Grigoriev I.V."/>
        </authorList>
    </citation>
    <scope>NUCLEOTIDE SEQUENCE [LARGE SCALE GENOMIC DNA]</scope>
    <source>
        <strain evidence="2 3">NRRL 3301</strain>
    </source>
</reference>
<dbReference type="OrthoDB" id="19729at2759"/>
<dbReference type="InterPro" id="IPR008606">
    <property type="entry name" value="EIF4EBP"/>
</dbReference>
<dbReference type="STRING" id="101127.A0A1X2GQU7"/>
<dbReference type="EMBL" id="MCGT01000005">
    <property type="protein sequence ID" value="ORX59372.1"/>
    <property type="molecule type" value="Genomic_DNA"/>
</dbReference>
<accession>A0A1X2GQU7</accession>
<evidence type="ECO:0000256" key="1">
    <source>
        <dbReference type="SAM" id="MobiDB-lite"/>
    </source>
</evidence>
<comment type="caution">
    <text evidence="2">The sequence shown here is derived from an EMBL/GenBank/DDBJ whole genome shotgun (WGS) entry which is preliminary data.</text>
</comment>
<keyword evidence="3" id="KW-1185">Reference proteome</keyword>
<dbReference type="GO" id="GO:0045947">
    <property type="term" value="P:negative regulation of translational initiation"/>
    <property type="evidence" value="ECO:0007669"/>
    <property type="project" value="InterPro"/>
</dbReference>
<evidence type="ECO:0000313" key="2">
    <source>
        <dbReference type="EMBL" id="ORX59372.1"/>
    </source>
</evidence>
<evidence type="ECO:0000313" key="3">
    <source>
        <dbReference type="Proteomes" id="UP000242146"/>
    </source>
</evidence>
<organism evidence="2 3">
    <name type="scientific">Hesseltinella vesiculosa</name>
    <dbReference type="NCBI Taxonomy" id="101127"/>
    <lineage>
        <taxon>Eukaryota</taxon>
        <taxon>Fungi</taxon>
        <taxon>Fungi incertae sedis</taxon>
        <taxon>Mucoromycota</taxon>
        <taxon>Mucoromycotina</taxon>
        <taxon>Mucoromycetes</taxon>
        <taxon>Mucorales</taxon>
        <taxon>Cunninghamellaceae</taxon>
        <taxon>Hesseltinella</taxon>
    </lineage>
</organism>
<proteinExistence type="predicted"/>
<protein>
    <submittedName>
        <fullName evidence="2">Uncharacterized protein</fullName>
    </submittedName>
</protein>
<feature type="compositionally biased region" description="Acidic residues" evidence="1">
    <location>
        <begin position="85"/>
        <end position="98"/>
    </location>
</feature>
<gene>
    <name evidence="2" type="ORF">DM01DRAFT_1332853</name>
</gene>
<feature type="region of interest" description="Disordered" evidence="1">
    <location>
        <begin position="68"/>
        <end position="98"/>
    </location>
</feature>
<sequence length="98" mass="10968">MSTVESVQQGARLVYDRDTLNAISTSVLSKGSPDFVNLVPGVTKMTAQERAALGLSGASSYRKIVERKKEQQEKNKTFNPFALLNEDEEEEEEEEDEE</sequence>
<dbReference type="Proteomes" id="UP000242146">
    <property type="component" value="Unassembled WGS sequence"/>
</dbReference>